<proteinExistence type="predicted"/>
<dbReference type="AlphaFoldDB" id="A0A834UHQ2"/>
<sequence length="157" mass="17932">MGMELEEYYATDETEGGIDSTGNECPSKILSGMQISSSFRSPSIYLQQHYAIGNVYRVTLDISRYNNGKRSTVLRRYYVARVRCTSDSCFPPVDFNITRFSFRFYSSTCPAESSRKLCPSPSSDLDHPIAQSLTYPTSNECLRVMLDTYFDRRFGNQ</sequence>
<reference evidence="1" key="1">
    <citation type="journal article" date="2020" name="G3 (Bethesda)">
        <title>High-Quality Assemblies for Three Invasive Social Wasps from the &lt;i&gt;Vespula&lt;/i&gt; Genus.</title>
        <authorList>
            <person name="Harrop T.W.R."/>
            <person name="Guhlin J."/>
            <person name="McLaughlin G.M."/>
            <person name="Permina E."/>
            <person name="Stockwell P."/>
            <person name="Gilligan J."/>
            <person name="Le Lec M.F."/>
            <person name="Gruber M.A.M."/>
            <person name="Quinn O."/>
            <person name="Lovegrove M."/>
            <person name="Duncan E.J."/>
            <person name="Remnant E.J."/>
            <person name="Van Eeckhoven J."/>
            <person name="Graham B."/>
            <person name="Knapp R.A."/>
            <person name="Langford K.W."/>
            <person name="Kronenberg Z."/>
            <person name="Press M.O."/>
            <person name="Eacker S.M."/>
            <person name="Wilson-Rankin E.E."/>
            <person name="Purcell J."/>
            <person name="Lester P.J."/>
            <person name="Dearden P.K."/>
        </authorList>
    </citation>
    <scope>NUCLEOTIDE SEQUENCE</scope>
    <source>
        <strain evidence="1">Volc-1</strain>
    </source>
</reference>
<evidence type="ECO:0000313" key="1">
    <source>
        <dbReference type="EMBL" id="KAF7439217.1"/>
    </source>
</evidence>
<evidence type="ECO:0000313" key="2">
    <source>
        <dbReference type="Proteomes" id="UP000600918"/>
    </source>
</evidence>
<accession>A0A834UHQ2</accession>
<keyword evidence="2" id="KW-1185">Reference proteome</keyword>
<protein>
    <submittedName>
        <fullName evidence="1">Uncharacterized protein</fullName>
    </submittedName>
</protein>
<dbReference type="Proteomes" id="UP000600918">
    <property type="component" value="Unassembled WGS sequence"/>
</dbReference>
<comment type="caution">
    <text evidence="1">The sequence shown here is derived from an EMBL/GenBank/DDBJ whole genome shotgun (WGS) entry which is preliminary data.</text>
</comment>
<gene>
    <name evidence="1" type="ORF">H0235_001608</name>
</gene>
<name>A0A834UHQ2_VESPE</name>
<organism evidence="1 2">
    <name type="scientific">Vespula pensylvanica</name>
    <name type="common">Western yellow jacket</name>
    <name type="synonym">Wasp</name>
    <dbReference type="NCBI Taxonomy" id="30213"/>
    <lineage>
        <taxon>Eukaryota</taxon>
        <taxon>Metazoa</taxon>
        <taxon>Ecdysozoa</taxon>
        <taxon>Arthropoda</taxon>
        <taxon>Hexapoda</taxon>
        <taxon>Insecta</taxon>
        <taxon>Pterygota</taxon>
        <taxon>Neoptera</taxon>
        <taxon>Endopterygota</taxon>
        <taxon>Hymenoptera</taxon>
        <taxon>Apocrita</taxon>
        <taxon>Aculeata</taxon>
        <taxon>Vespoidea</taxon>
        <taxon>Vespidae</taxon>
        <taxon>Vespinae</taxon>
        <taxon>Vespula</taxon>
    </lineage>
</organism>
<dbReference type="EMBL" id="JACSDY010000001">
    <property type="protein sequence ID" value="KAF7439217.1"/>
    <property type="molecule type" value="Genomic_DNA"/>
</dbReference>